<evidence type="ECO:0000313" key="11">
    <source>
        <dbReference type="EMBL" id="KAF5356418.1"/>
    </source>
</evidence>
<dbReference type="Pfam" id="PF10337">
    <property type="entry name" value="ArAE_2_N"/>
    <property type="match status" value="2"/>
</dbReference>
<feature type="compositionally biased region" description="Basic residues" evidence="6">
    <location>
        <begin position="431"/>
        <end position="459"/>
    </location>
</feature>
<feature type="transmembrane region" description="Helical" evidence="7">
    <location>
        <begin position="728"/>
        <end position="747"/>
    </location>
</feature>
<feature type="transmembrane region" description="Helical" evidence="7">
    <location>
        <begin position="110"/>
        <end position="130"/>
    </location>
</feature>
<feature type="region of interest" description="Disordered" evidence="6">
    <location>
        <begin position="1"/>
        <end position="26"/>
    </location>
</feature>
<dbReference type="PANTHER" id="PTHR37994">
    <property type="entry name" value="ARAE_2_N DOMAIN-CONTAINING PROTEIN-RELATED"/>
    <property type="match status" value="1"/>
</dbReference>
<feature type="compositionally biased region" description="Polar residues" evidence="6">
    <location>
        <begin position="351"/>
        <end position="381"/>
    </location>
</feature>
<dbReference type="GO" id="GO:0016020">
    <property type="term" value="C:membrane"/>
    <property type="evidence" value="ECO:0007669"/>
    <property type="project" value="UniProtKB-SubCell"/>
</dbReference>
<dbReference type="EMBL" id="JAACJM010000055">
    <property type="protein sequence ID" value="KAF5356418.1"/>
    <property type="molecule type" value="Genomic_DNA"/>
</dbReference>
<dbReference type="InterPro" id="IPR018823">
    <property type="entry name" value="ArAE_2_N"/>
</dbReference>
<sequence length="1145" mass="130003">MKRGVNKEVKLNFPDDSDSSGSSTERSYTKTLNISDFLKVPPQLRWIADNCTWTKIKIVLRCAFAAWLASVLFVIPSVMRYMGQASFLILLSSIMSPPEGPFLSVFERETLIITFVAATWAWSCLGMKLADLARVHKDPTVPVVTALSSGQYIEAAPTVIIAIFIFIGTVVLLYIRARKGPGPYLFACIFSCICLDINLTTSVLIPYPYYRLGLNILKPLGLHSVIALVCSVLLFPQTVSAQFTTRIQDVLAPLAASIDLHRKLLTLSFDDPAFVDSIKELKELVQNSEKSVVPLAISGRLLRSDLIYSRFQPTDFKPLHNLVRRMAVRANGMCIYFTLIDPTREKFPVTPATSRPGTPTTVRSRAPSLSLSQTPPLQQSPSDREPPPLSRIQTSVADHDDAASTLSHTTYTSPNTPTTPTLTLPRDDRNHHRAHHSHSRSHSLHHHHHSHHHHRHHHHSLLFNALSHISTISLPRHHRQEDQAVGVFESQRYMDLEAKVFSDPLSEMYTERAKKLLSESCDGLLEGCKEALVKMQEWLANSRKGRWSFWKKREVKEEEWKKRVKDLEDLRAKMEELLRQFKQDNRHSVLEPYRSAFEPKMEGEEEEEPPAHRYLFNCYVYQYHLMRFATQLKEMLDHIIRLEHERRVNRLWTLVQRLFQWSDWELDDHGVRHDDEDPDKIQGITPAVEEDLGMPKKRDPDALPPKNTPEFIARGVYKFVVSLGGGNMLYALKAALLTTVLCLPYFLQQSAVFAYKNRFIWGIIMAQLTIARFRGDTTFGQVTRILCTFLGGILGMVIWYIASGGGGGNPYGLTATLAVCWPFLLFARLYWPGPPMQILIFLMTTGLVVGYSYQDGIIVLPSNPGVGWDVAWRRFVLVSSGVTAAFIFSFFPPAFTIRRYQRTTLATTCAELGTLYCAILSYANTRNEDESQEIVQSLIAMRSKLNRSAAIKTNVKYEFSLRGRWPEKRYQRMLELQMELAYCLSHLLSIVEHLEPAWIQAFLGRTRFIDPNFQGDILAVISMISTALRTGTPLPQITPCPLLDRFLLKYHGLNVIHREAEEDYGLPRNLTKETLQNEQYMMFCVGVSTAFGIVSRLDKLMMAAKEIVGEQYHIHGVGVMPSMRGVGVPLGPRTSTIAFRPPHDV</sequence>
<feature type="compositionally biased region" description="Low complexity" evidence="6">
    <location>
        <begin position="409"/>
        <end position="424"/>
    </location>
</feature>
<feature type="transmembrane region" description="Helical" evidence="7">
    <location>
        <begin position="813"/>
        <end position="831"/>
    </location>
</feature>
<comment type="caution">
    <text evidence="11">The sequence shown here is derived from an EMBL/GenBank/DDBJ whole genome shotgun (WGS) entry which is preliminary data.</text>
</comment>
<gene>
    <name evidence="11" type="ORF">D9758_009464</name>
</gene>
<evidence type="ECO:0000256" key="7">
    <source>
        <dbReference type="SAM" id="Phobius"/>
    </source>
</evidence>
<dbReference type="InterPro" id="IPR018820">
    <property type="entry name" value="BRE4-related_DUF2421"/>
</dbReference>
<keyword evidence="4 7" id="KW-0472">Membrane</keyword>
<feature type="transmembrane region" description="Helical" evidence="7">
    <location>
        <begin position="58"/>
        <end position="75"/>
    </location>
</feature>
<evidence type="ECO:0000259" key="10">
    <source>
        <dbReference type="Pfam" id="PF13515"/>
    </source>
</evidence>
<feature type="transmembrane region" description="Helical" evidence="7">
    <location>
        <begin position="81"/>
        <end position="98"/>
    </location>
</feature>
<evidence type="ECO:0000256" key="5">
    <source>
        <dbReference type="SAM" id="Coils"/>
    </source>
</evidence>
<dbReference type="OrthoDB" id="2274698at2759"/>
<proteinExistence type="predicted"/>
<evidence type="ECO:0000313" key="12">
    <source>
        <dbReference type="Proteomes" id="UP000559256"/>
    </source>
</evidence>
<dbReference type="AlphaFoldDB" id="A0A8H5G170"/>
<evidence type="ECO:0000256" key="2">
    <source>
        <dbReference type="ARBA" id="ARBA00022692"/>
    </source>
</evidence>
<keyword evidence="12" id="KW-1185">Reference proteome</keyword>
<feature type="transmembrane region" description="Helical" evidence="7">
    <location>
        <begin position="782"/>
        <end position="801"/>
    </location>
</feature>
<feature type="region of interest" description="Disordered" evidence="6">
    <location>
        <begin position="346"/>
        <end position="459"/>
    </location>
</feature>
<feature type="domain" description="Integral membrane bound transporter" evidence="10">
    <location>
        <begin position="757"/>
        <end position="888"/>
    </location>
</feature>
<feature type="domain" description="Putative ER transporter 6TM N-terminal" evidence="9">
    <location>
        <begin position="443"/>
        <end position="589"/>
    </location>
</feature>
<dbReference type="Proteomes" id="UP000559256">
    <property type="component" value="Unassembled WGS sequence"/>
</dbReference>
<feature type="transmembrane region" description="Helical" evidence="7">
    <location>
        <begin position="838"/>
        <end position="854"/>
    </location>
</feature>
<evidence type="ECO:0000256" key="1">
    <source>
        <dbReference type="ARBA" id="ARBA00004141"/>
    </source>
</evidence>
<dbReference type="Pfam" id="PF13515">
    <property type="entry name" value="FUSC_2"/>
    <property type="match status" value="1"/>
</dbReference>
<feature type="domain" description="Putative ER transporter 6TM N-terminal" evidence="9">
    <location>
        <begin position="46"/>
        <end position="340"/>
    </location>
</feature>
<organism evidence="11 12">
    <name type="scientific">Tetrapyrgos nigripes</name>
    <dbReference type="NCBI Taxonomy" id="182062"/>
    <lineage>
        <taxon>Eukaryota</taxon>
        <taxon>Fungi</taxon>
        <taxon>Dikarya</taxon>
        <taxon>Basidiomycota</taxon>
        <taxon>Agaricomycotina</taxon>
        <taxon>Agaricomycetes</taxon>
        <taxon>Agaricomycetidae</taxon>
        <taxon>Agaricales</taxon>
        <taxon>Marasmiineae</taxon>
        <taxon>Marasmiaceae</taxon>
        <taxon>Tetrapyrgos</taxon>
    </lineage>
</organism>
<feature type="domain" description="DUF2421" evidence="8">
    <location>
        <begin position="896"/>
        <end position="1112"/>
    </location>
</feature>
<dbReference type="Pfam" id="PF10334">
    <property type="entry name" value="BRE4"/>
    <property type="match status" value="1"/>
</dbReference>
<evidence type="ECO:0008006" key="13">
    <source>
        <dbReference type="Google" id="ProtNLM"/>
    </source>
</evidence>
<keyword evidence="2 7" id="KW-0812">Transmembrane</keyword>
<keyword evidence="5" id="KW-0175">Coiled coil</keyword>
<evidence type="ECO:0000259" key="9">
    <source>
        <dbReference type="Pfam" id="PF10337"/>
    </source>
</evidence>
<dbReference type="InterPro" id="IPR049453">
    <property type="entry name" value="Memb_transporter_dom"/>
</dbReference>
<feature type="transmembrane region" description="Helical" evidence="7">
    <location>
        <begin position="184"/>
        <end position="210"/>
    </location>
</feature>
<dbReference type="PANTHER" id="PTHR37994:SF1">
    <property type="entry name" value="ER TRANSPORTER 6TM N-TERMINAL DOMAIN-CONTAINING PROTEIN"/>
    <property type="match status" value="1"/>
</dbReference>
<reference evidence="11 12" key="1">
    <citation type="journal article" date="2020" name="ISME J.">
        <title>Uncovering the hidden diversity of litter-decomposition mechanisms in mushroom-forming fungi.</title>
        <authorList>
            <person name="Floudas D."/>
            <person name="Bentzer J."/>
            <person name="Ahren D."/>
            <person name="Johansson T."/>
            <person name="Persson P."/>
            <person name="Tunlid A."/>
        </authorList>
    </citation>
    <scope>NUCLEOTIDE SEQUENCE [LARGE SCALE GENOMIC DNA]</scope>
    <source>
        <strain evidence="11 12">CBS 291.85</strain>
    </source>
</reference>
<evidence type="ECO:0000256" key="6">
    <source>
        <dbReference type="SAM" id="MobiDB-lite"/>
    </source>
</evidence>
<feature type="transmembrane region" description="Helical" evidence="7">
    <location>
        <begin position="150"/>
        <end position="175"/>
    </location>
</feature>
<feature type="compositionally biased region" description="Basic and acidic residues" evidence="6">
    <location>
        <begin position="1"/>
        <end position="10"/>
    </location>
</feature>
<evidence type="ECO:0000259" key="8">
    <source>
        <dbReference type="Pfam" id="PF10334"/>
    </source>
</evidence>
<comment type="subcellular location">
    <subcellularLocation>
        <location evidence="1">Membrane</location>
        <topology evidence="1">Multi-pass membrane protein</topology>
    </subcellularLocation>
</comment>
<feature type="transmembrane region" description="Helical" evidence="7">
    <location>
        <begin position="874"/>
        <end position="895"/>
    </location>
</feature>
<feature type="coiled-coil region" evidence="5">
    <location>
        <begin position="557"/>
        <end position="587"/>
    </location>
</feature>
<name>A0A8H5G170_9AGAR</name>
<evidence type="ECO:0000256" key="4">
    <source>
        <dbReference type="ARBA" id="ARBA00023136"/>
    </source>
</evidence>
<protein>
    <recommendedName>
        <fullName evidence="13">DUF2421 domain-containing protein</fullName>
    </recommendedName>
</protein>
<accession>A0A8H5G170</accession>
<evidence type="ECO:0000256" key="3">
    <source>
        <dbReference type="ARBA" id="ARBA00022989"/>
    </source>
</evidence>
<keyword evidence="3 7" id="KW-1133">Transmembrane helix</keyword>